<evidence type="ECO:0000256" key="1">
    <source>
        <dbReference type="ARBA" id="ARBA00022801"/>
    </source>
</evidence>
<dbReference type="Proteomes" id="UP000034982">
    <property type="component" value="Unassembled WGS sequence"/>
</dbReference>
<feature type="compositionally biased region" description="Basic and acidic residues" evidence="2">
    <location>
        <begin position="128"/>
        <end position="139"/>
    </location>
</feature>
<dbReference type="GO" id="GO:0004040">
    <property type="term" value="F:amidase activity"/>
    <property type="evidence" value="ECO:0007669"/>
    <property type="project" value="InterPro"/>
</dbReference>
<dbReference type="AlphaFoldDB" id="W2CUV4"/>
<feature type="non-terminal residue" evidence="4">
    <location>
        <position position="150"/>
    </location>
</feature>
<gene>
    <name evidence="4" type="ORF">T230_02615</name>
</gene>
<evidence type="ECO:0000259" key="3">
    <source>
        <dbReference type="Pfam" id="PF01832"/>
    </source>
</evidence>
<dbReference type="EMBL" id="AYYE01000522">
    <property type="protein sequence ID" value="ETK10271.1"/>
    <property type="molecule type" value="Genomic_DNA"/>
</dbReference>
<reference evidence="4 5" key="1">
    <citation type="submission" date="2013-11" db="EMBL/GenBank/DDBJ databases">
        <title>Single cell genomics of uncultured Tannerella BU063 (oral taxon 286).</title>
        <authorList>
            <person name="Beall C.J."/>
            <person name="Campbell A.G."/>
            <person name="Griffen A.L."/>
            <person name="Podar M."/>
            <person name="Leys E.J."/>
        </authorList>
    </citation>
    <scope>NUCLEOTIDE SEQUENCE [LARGE SCALE GENOMIC DNA]</scope>
    <source>
        <strain evidence="4">Cell 1/3</strain>
    </source>
</reference>
<feature type="region of interest" description="Disordered" evidence="2">
    <location>
        <begin position="76"/>
        <end position="150"/>
    </location>
</feature>
<feature type="compositionally biased region" description="Basic and acidic residues" evidence="2">
    <location>
        <begin position="103"/>
        <end position="121"/>
    </location>
</feature>
<keyword evidence="1" id="KW-0378">Hydrolase</keyword>
<name>W2CUV4_9BACT</name>
<protein>
    <recommendedName>
        <fullName evidence="3">Mannosyl-glycoprotein endo-beta-N-acetylglucosamidase-like domain-containing protein</fullName>
    </recommendedName>
</protein>
<sequence>MYVAESYEDHSRFLVDKKRYSKLFLLRKTDYRGWAKGLQECGYATDRAYANKLIKMIEDYELYLFDTGKRIAREVQEKTRNEQPRTTPTTPSQKPSTRPLTEPGKKEGTFFERLFGKKKAEQPQPSSPDEKGLKPRDVYKTGGLLYTIAP</sequence>
<evidence type="ECO:0000256" key="2">
    <source>
        <dbReference type="SAM" id="MobiDB-lite"/>
    </source>
</evidence>
<dbReference type="PANTHER" id="PTHR33308">
    <property type="entry name" value="PEPTIDOGLYCAN HYDROLASE FLGJ"/>
    <property type="match status" value="1"/>
</dbReference>
<proteinExistence type="predicted"/>
<comment type="caution">
    <text evidence="4">The sequence shown here is derived from an EMBL/GenBank/DDBJ whole genome shotgun (WGS) entry which is preliminary data.</text>
</comment>
<evidence type="ECO:0000313" key="4">
    <source>
        <dbReference type="EMBL" id="ETK10271.1"/>
    </source>
</evidence>
<organism evidence="4 5">
    <name type="scientific">Tannerella sp. oral taxon BU063 isolate Cell 1/3</name>
    <dbReference type="NCBI Taxonomy" id="1411022"/>
    <lineage>
        <taxon>Bacteria</taxon>
        <taxon>Pseudomonadati</taxon>
        <taxon>Bacteroidota</taxon>
        <taxon>Bacteroidia</taxon>
        <taxon>Bacteroidales</taxon>
        <taxon>Tannerellaceae</taxon>
        <taxon>Tannerella</taxon>
    </lineage>
</organism>
<accession>W2CUV4</accession>
<dbReference type="InterPro" id="IPR002901">
    <property type="entry name" value="MGlyc_endo_b_GlcNAc-like_dom"/>
</dbReference>
<dbReference type="PANTHER" id="PTHR33308:SF9">
    <property type="entry name" value="PEPTIDOGLYCAN HYDROLASE FLGJ"/>
    <property type="match status" value="1"/>
</dbReference>
<dbReference type="Gene3D" id="1.10.530.10">
    <property type="match status" value="1"/>
</dbReference>
<evidence type="ECO:0000313" key="5">
    <source>
        <dbReference type="Proteomes" id="UP000034982"/>
    </source>
</evidence>
<feature type="compositionally biased region" description="Low complexity" evidence="2">
    <location>
        <begin position="84"/>
        <end position="99"/>
    </location>
</feature>
<feature type="domain" description="Mannosyl-glycoprotein endo-beta-N-acetylglucosamidase-like" evidence="3">
    <location>
        <begin position="3"/>
        <end position="62"/>
    </location>
</feature>
<dbReference type="InterPro" id="IPR051056">
    <property type="entry name" value="Glycosyl_Hydrolase_73"/>
</dbReference>
<dbReference type="Pfam" id="PF01832">
    <property type="entry name" value="Glucosaminidase"/>
    <property type="match status" value="1"/>
</dbReference>